<reference evidence="1 2" key="1">
    <citation type="submission" date="2022-01" db="EMBL/GenBank/DDBJ databases">
        <authorList>
            <person name="Xiong W."/>
            <person name="Schranz E."/>
        </authorList>
    </citation>
    <scope>NUCLEOTIDE SEQUENCE [LARGE SCALE GENOMIC DNA]</scope>
</reference>
<evidence type="ECO:0000313" key="2">
    <source>
        <dbReference type="Proteomes" id="UP001157418"/>
    </source>
</evidence>
<accession>A0AAU9NNM1</accession>
<organism evidence="1 2">
    <name type="scientific">Lactuca virosa</name>
    <dbReference type="NCBI Taxonomy" id="75947"/>
    <lineage>
        <taxon>Eukaryota</taxon>
        <taxon>Viridiplantae</taxon>
        <taxon>Streptophyta</taxon>
        <taxon>Embryophyta</taxon>
        <taxon>Tracheophyta</taxon>
        <taxon>Spermatophyta</taxon>
        <taxon>Magnoliopsida</taxon>
        <taxon>eudicotyledons</taxon>
        <taxon>Gunneridae</taxon>
        <taxon>Pentapetalae</taxon>
        <taxon>asterids</taxon>
        <taxon>campanulids</taxon>
        <taxon>Asterales</taxon>
        <taxon>Asteraceae</taxon>
        <taxon>Cichorioideae</taxon>
        <taxon>Cichorieae</taxon>
        <taxon>Lactucinae</taxon>
        <taxon>Lactuca</taxon>
    </lineage>
</organism>
<protein>
    <submittedName>
        <fullName evidence="1">Uncharacterized protein</fullName>
    </submittedName>
</protein>
<gene>
    <name evidence="1" type="ORF">LVIROSA_LOCUS25594</name>
</gene>
<dbReference type="AlphaFoldDB" id="A0AAU9NNM1"/>
<dbReference type="Proteomes" id="UP001157418">
    <property type="component" value="Unassembled WGS sequence"/>
</dbReference>
<evidence type="ECO:0000313" key="1">
    <source>
        <dbReference type="EMBL" id="CAH1439400.1"/>
    </source>
</evidence>
<name>A0AAU9NNM1_9ASTR</name>
<comment type="caution">
    <text evidence="1">The sequence shown here is derived from an EMBL/GenBank/DDBJ whole genome shotgun (WGS) entry which is preliminary data.</text>
</comment>
<dbReference type="EMBL" id="CAKMRJ010004791">
    <property type="protein sequence ID" value="CAH1439400.1"/>
    <property type="molecule type" value="Genomic_DNA"/>
</dbReference>
<sequence length="69" mass="7205">MAVGMKTVVASEVGAGAGASAAETEMAETAILITIIMAKSFIIFVASMNELCNSILDEDCGREENCVYL</sequence>
<keyword evidence="2" id="KW-1185">Reference proteome</keyword>
<proteinExistence type="predicted"/>